<gene>
    <name evidence="3" type="ORF">GCM10010840_14500</name>
</gene>
<sequence>MNDALLEALRQQAAGGGSLEGTLAGMAGGDPALGLLSQMLAHREQTLTHDLETQQQEEERLAALARAGEEARQLEELRQLEEERRQAQRRARLERLRLRLEGLQAELAARQALLDDLALALGACPACWGEDPGCRLCRGRGQPGFVRPEAAAFRRLVAPALEAASFPTDPRTLVGRETPEPERRPL</sequence>
<dbReference type="EMBL" id="BMOL01000005">
    <property type="protein sequence ID" value="GGL77688.1"/>
    <property type="molecule type" value="Genomic_DNA"/>
</dbReference>
<reference evidence="4" key="1">
    <citation type="journal article" date="2019" name="Int. J. Syst. Evol. Microbiol.">
        <title>The Global Catalogue of Microorganisms (GCM) 10K type strain sequencing project: providing services to taxonomists for standard genome sequencing and annotation.</title>
        <authorList>
            <consortium name="The Broad Institute Genomics Platform"/>
            <consortium name="The Broad Institute Genome Sequencing Center for Infectious Disease"/>
            <person name="Wu L."/>
            <person name="Ma J."/>
        </authorList>
    </citation>
    <scope>NUCLEOTIDE SEQUENCE [LARGE SCALE GENOMIC DNA]</scope>
    <source>
        <strain evidence="4">JCM 15442</strain>
    </source>
</reference>
<feature type="region of interest" description="Disordered" evidence="2">
    <location>
        <begin position="167"/>
        <end position="186"/>
    </location>
</feature>
<accession>A0ABQ2G6G7</accession>
<feature type="compositionally biased region" description="Basic and acidic residues" evidence="2">
    <location>
        <begin position="177"/>
        <end position="186"/>
    </location>
</feature>
<keyword evidence="4" id="KW-1185">Reference proteome</keyword>
<feature type="coiled-coil region" evidence="1">
    <location>
        <begin position="64"/>
        <end position="113"/>
    </location>
</feature>
<proteinExistence type="predicted"/>
<evidence type="ECO:0000313" key="4">
    <source>
        <dbReference type="Proteomes" id="UP000639973"/>
    </source>
</evidence>
<comment type="caution">
    <text evidence="3">The sequence shown here is derived from an EMBL/GenBank/DDBJ whole genome shotgun (WGS) entry which is preliminary data.</text>
</comment>
<organism evidence="3 4">
    <name type="scientific">Deinococcus aerolatus</name>
    <dbReference type="NCBI Taxonomy" id="522487"/>
    <lineage>
        <taxon>Bacteria</taxon>
        <taxon>Thermotogati</taxon>
        <taxon>Deinococcota</taxon>
        <taxon>Deinococci</taxon>
        <taxon>Deinococcales</taxon>
        <taxon>Deinococcaceae</taxon>
        <taxon>Deinococcus</taxon>
    </lineage>
</organism>
<dbReference type="Proteomes" id="UP000639973">
    <property type="component" value="Unassembled WGS sequence"/>
</dbReference>
<evidence type="ECO:0000256" key="2">
    <source>
        <dbReference type="SAM" id="MobiDB-lite"/>
    </source>
</evidence>
<evidence type="ECO:0000313" key="3">
    <source>
        <dbReference type="EMBL" id="GGL77688.1"/>
    </source>
</evidence>
<keyword evidence="1" id="KW-0175">Coiled coil</keyword>
<protein>
    <submittedName>
        <fullName evidence="3">Uncharacterized protein</fullName>
    </submittedName>
</protein>
<dbReference type="RefSeq" id="WP_188970443.1">
    <property type="nucleotide sequence ID" value="NZ_BMOL01000005.1"/>
</dbReference>
<evidence type="ECO:0000256" key="1">
    <source>
        <dbReference type="SAM" id="Coils"/>
    </source>
</evidence>
<name>A0ABQ2G6G7_9DEIO</name>